<keyword evidence="6 8" id="KW-1133">Transmembrane helix</keyword>
<evidence type="ECO:0000256" key="8">
    <source>
        <dbReference type="SAM" id="Phobius"/>
    </source>
</evidence>
<feature type="transmembrane region" description="Helical" evidence="8">
    <location>
        <begin position="255"/>
        <end position="276"/>
    </location>
</feature>
<evidence type="ECO:0000256" key="4">
    <source>
        <dbReference type="ARBA" id="ARBA00022475"/>
    </source>
</evidence>
<proteinExistence type="inferred from homology"/>
<dbReference type="AlphaFoldDB" id="A0A2A2TGC7"/>
<evidence type="ECO:0000256" key="7">
    <source>
        <dbReference type="ARBA" id="ARBA00023136"/>
    </source>
</evidence>
<feature type="transmembrane region" description="Helical" evidence="8">
    <location>
        <begin position="342"/>
        <end position="363"/>
    </location>
</feature>
<evidence type="ECO:0000259" key="9">
    <source>
        <dbReference type="PROSITE" id="PS51012"/>
    </source>
</evidence>
<evidence type="ECO:0000256" key="6">
    <source>
        <dbReference type="ARBA" id="ARBA00022989"/>
    </source>
</evidence>
<keyword evidence="4" id="KW-1003">Cell membrane</keyword>
<evidence type="ECO:0000256" key="1">
    <source>
        <dbReference type="ARBA" id="ARBA00004651"/>
    </source>
</evidence>
<feature type="transmembrane region" description="Helical" evidence="8">
    <location>
        <begin position="223"/>
        <end position="249"/>
    </location>
</feature>
<dbReference type="GO" id="GO:0140359">
    <property type="term" value="F:ABC-type transporter activity"/>
    <property type="evidence" value="ECO:0007669"/>
    <property type="project" value="InterPro"/>
</dbReference>
<accession>A0A2A2TGC7</accession>
<dbReference type="OrthoDB" id="9808686at2"/>
<keyword evidence="11" id="KW-1185">Reference proteome</keyword>
<evidence type="ECO:0000256" key="2">
    <source>
        <dbReference type="ARBA" id="ARBA00007783"/>
    </source>
</evidence>
<dbReference type="Proteomes" id="UP000218238">
    <property type="component" value="Unassembled WGS sequence"/>
</dbReference>
<dbReference type="InterPro" id="IPR013525">
    <property type="entry name" value="ABC2_TM"/>
</dbReference>
<dbReference type="GO" id="GO:0005886">
    <property type="term" value="C:plasma membrane"/>
    <property type="evidence" value="ECO:0007669"/>
    <property type="project" value="UniProtKB-SubCell"/>
</dbReference>
<comment type="subcellular location">
    <subcellularLocation>
        <location evidence="1">Cell membrane</location>
        <topology evidence="1">Multi-pass membrane protein</topology>
    </subcellularLocation>
</comment>
<evidence type="ECO:0000313" key="11">
    <source>
        <dbReference type="Proteomes" id="UP000218238"/>
    </source>
</evidence>
<feature type="domain" description="ABC transmembrane type-2" evidence="9">
    <location>
        <begin position="140"/>
        <end position="366"/>
    </location>
</feature>
<keyword evidence="3" id="KW-0813">Transport</keyword>
<evidence type="ECO:0000256" key="3">
    <source>
        <dbReference type="ARBA" id="ARBA00022448"/>
    </source>
</evidence>
<dbReference type="EMBL" id="NTFS01000234">
    <property type="protein sequence ID" value="PAX52479.1"/>
    <property type="molecule type" value="Genomic_DNA"/>
</dbReference>
<dbReference type="PANTHER" id="PTHR30294">
    <property type="entry name" value="MEMBRANE COMPONENT OF ABC TRANSPORTER YHHJ-RELATED"/>
    <property type="match status" value="1"/>
</dbReference>
<organism evidence="10 11">
    <name type="scientific">Brunnivagina elsteri CCALA 953</name>
    <dbReference type="NCBI Taxonomy" id="987040"/>
    <lineage>
        <taxon>Bacteria</taxon>
        <taxon>Bacillati</taxon>
        <taxon>Cyanobacteriota</taxon>
        <taxon>Cyanophyceae</taxon>
        <taxon>Nostocales</taxon>
        <taxon>Calotrichaceae</taxon>
        <taxon>Brunnivagina</taxon>
    </lineage>
</organism>
<comment type="similarity">
    <text evidence="2">Belongs to the ABC-2 integral membrane protein family.</text>
</comment>
<name>A0A2A2TGC7_9CYAN</name>
<evidence type="ECO:0000256" key="5">
    <source>
        <dbReference type="ARBA" id="ARBA00022692"/>
    </source>
</evidence>
<dbReference type="InterPro" id="IPR047817">
    <property type="entry name" value="ABC2_TM_bact-type"/>
</dbReference>
<dbReference type="PROSITE" id="PS51012">
    <property type="entry name" value="ABC_TM2"/>
    <property type="match status" value="1"/>
</dbReference>
<feature type="transmembrane region" description="Helical" evidence="8">
    <location>
        <begin position="172"/>
        <end position="196"/>
    </location>
</feature>
<reference evidence="10 11" key="1">
    <citation type="submission" date="2017-08" db="EMBL/GenBank/DDBJ databases">
        <title>Draft genome sequence of filamentous cyanobacterium Calothrix elsteri CCALA 953.</title>
        <authorList>
            <person name="Gagunashvili A.N."/>
            <person name="Elster J."/>
            <person name="Andresson O.S."/>
        </authorList>
    </citation>
    <scope>NUCLEOTIDE SEQUENCE [LARGE SCALE GENOMIC DNA]</scope>
    <source>
        <strain evidence="10 11">CCALA 953</strain>
    </source>
</reference>
<keyword evidence="7 8" id="KW-0472">Membrane</keyword>
<sequence length="370" mass="40488">MIIRRIRNQFFKELEQFGRDRLGVALAFILPVIALLIIGFAIRLEAKNIPLVVRDLDQSTLSRSYIEQLYATNLFVPAKWQGARFPDALDRGTAQVQVTIPVGFAADVDAGRTGEIEVVVDGSDVINARVTQLAVDGTTLSAVQNHLGKLSEMLGVVSQVRLWFNPGRQESLFIVPGSYGVILAIFPPLLIAIALVREKEQGTILQLYASSLSAFELLMGKSLAYMLVGLGEAVILFIVGFLLFGVRFIGDPIPLAIGTLVFLLAGVQLGLIIGIFTTTQSAAVQAIGTIKVLTAFLLAGFLFPLNSVPFPFSVAAYLVPVRYYIELCRDVFVRGSGWFGTWYLIIAMLILGIAEFGVAWWGMRRMQLSS</sequence>
<feature type="transmembrane region" description="Helical" evidence="8">
    <location>
        <begin position="21"/>
        <end position="42"/>
    </location>
</feature>
<dbReference type="Gene3D" id="3.40.1710.10">
    <property type="entry name" value="abc type-2 transporter like domain"/>
    <property type="match status" value="1"/>
</dbReference>
<gene>
    <name evidence="10" type="ORF">CK510_19080</name>
</gene>
<dbReference type="RefSeq" id="WP_095723213.1">
    <property type="nucleotide sequence ID" value="NZ_NTFS01000234.1"/>
</dbReference>
<evidence type="ECO:0000313" key="10">
    <source>
        <dbReference type="EMBL" id="PAX52479.1"/>
    </source>
</evidence>
<dbReference type="PANTHER" id="PTHR30294:SF29">
    <property type="entry name" value="MULTIDRUG ABC TRANSPORTER PERMEASE YBHS-RELATED"/>
    <property type="match status" value="1"/>
</dbReference>
<keyword evidence="5 8" id="KW-0812">Transmembrane</keyword>
<comment type="caution">
    <text evidence="10">The sequence shown here is derived from an EMBL/GenBank/DDBJ whole genome shotgun (WGS) entry which is preliminary data.</text>
</comment>
<dbReference type="Pfam" id="PF12698">
    <property type="entry name" value="ABC2_membrane_3"/>
    <property type="match status" value="1"/>
</dbReference>
<dbReference type="InterPro" id="IPR051449">
    <property type="entry name" value="ABC-2_transporter_component"/>
</dbReference>
<protein>
    <submittedName>
        <fullName evidence="10">ABC transporter</fullName>
    </submittedName>
</protein>